<name>A0AAV6U3F1_9ARAC</name>
<evidence type="ECO:0000256" key="1">
    <source>
        <dbReference type="SAM" id="MobiDB-lite"/>
    </source>
</evidence>
<comment type="caution">
    <text evidence="2">The sequence shown here is derived from an EMBL/GenBank/DDBJ whole genome shotgun (WGS) entry which is preliminary data.</text>
</comment>
<keyword evidence="3" id="KW-1185">Reference proteome</keyword>
<accession>A0AAV6U3F1</accession>
<evidence type="ECO:0000313" key="3">
    <source>
        <dbReference type="Proteomes" id="UP000827092"/>
    </source>
</evidence>
<feature type="region of interest" description="Disordered" evidence="1">
    <location>
        <begin position="108"/>
        <end position="130"/>
    </location>
</feature>
<dbReference type="PANTHER" id="PTHR31511:SF12">
    <property type="entry name" value="RHO TERMINATION FACTOR N-TERMINAL DOMAIN-CONTAINING PROTEIN"/>
    <property type="match status" value="1"/>
</dbReference>
<gene>
    <name evidence="2" type="ORF">JTE90_005615</name>
</gene>
<dbReference type="AlphaFoldDB" id="A0AAV6U3F1"/>
<evidence type="ECO:0000313" key="2">
    <source>
        <dbReference type="EMBL" id="KAG8178246.1"/>
    </source>
</evidence>
<sequence length="147" mass="15965">MTQLSSISNCDTTLSGETPNIENANEKILSPFNEFEGQGSGWIIDEILHLEVNTSVYNPLGAASYIPLPKGLLQTKSIMNIQDNACPCQNLCLFRNLLSGSSAITPFSTIPNTHPRNHGKILSNSRGGRVKQAHTRRSLTPCCAPDL</sequence>
<dbReference type="EMBL" id="JAFNEN010000709">
    <property type="protein sequence ID" value="KAG8178246.1"/>
    <property type="molecule type" value="Genomic_DNA"/>
</dbReference>
<protein>
    <submittedName>
        <fullName evidence="2">Uncharacterized protein</fullName>
    </submittedName>
</protein>
<organism evidence="2 3">
    <name type="scientific">Oedothorax gibbosus</name>
    <dbReference type="NCBI Taxonomy" id="931172"/>
    <lineage>
        <taxon>Eukaryota</taxon>
        <taxon>Metazoa</taxon>
        <taxon>Ecdysozoa</taxon>
        <taxon>Arthropoda</taxon>
        <taxon>Chelicerata</taxon>
        <taxon>Arachnida</taxon>
        <taxon>Araneae</taxon>
        <taxon>Araneomorphae</taxon>
        <taxon>Entelegynae</taxon>
        <taxon>Araneoidea</taxon>
        <taxon>Linyphiidae</taxon>
        <taxon>Erigoninae</taxon>
        <taxon>Oedothorax</taxon>
    </lineage>
</organism>
<dbReference type="Proteomes" id="UP000827092">
    <property type="component" value="Unassembled WGS sequence"/>
</dbReference>
<reference evidence="2 3" key="1">
    <citation type="journal article" date="2022" name="Nat. Ecol. Evol.">
        <title>A masculinizing supergene underlies an exaggerated male reproductive morph in a spider.</title>
        <authorList>
            <person name="Hendrickx F."/>
            <person name="De Corte Z."/>
            <person name="Sonet G."/>
            <person name="Van Belleghem S.M."/>
            <person name="Kostlbacher S."/>
            <person name="Vangestel C."/>
        </authorList>
    </citation>
    <scope>NUCLEOTIDE SEQUENCE [LARGE SCALE GENOMIC DNA]</scope>
    <source>
        <strain evidence="2">W744_W776</strain>
    </source>
</reference>
<dbReference type="PANTHER" id="PTHR31511">
    <property type="entry name" value="PROTEIN CBG23764"/>
    <property type="match status" value="1"/>
</dbReference>
<proteinExistence type="predicted"/>